<dbReference type="CDD" id="cd08544">
    <property type="entry name" value="Reeler"/>
    <property type="match status" value="1"/>
</dbReference>
<evidence type="ECO:0000256" key="4">
    <source>
        <dbReference type="ARBA" id="ARBA00022529"/>
    </source>
</evidence>
<dbReference type="Proteomes" id="UP001187415">
    <property type="component" value="Unassembled WGS sequence"/>
</dbReference>
<gene>
    <name evidence="12" type="ORF">Q5P01_016103</name>
</gene>
<evidence type="ECO:0000259" key="11">
    <source>
        <dbReference type="PROSITE" id="PS51019"/>
    </source>
</evidence>
<evidence type="ECO:0000313" key="12">
    <source>
        <dbReference type="EMBL" id="KAK2835619.1"/>
    </source>
</evidence>
<feature type="compositionally biased region" description="Low complexity" evidence="9">
    <location>
        <begin position="295"/>
        <end position="309"/>
    </location>
</feature>
<sequence length="338" mass="36194">MWLWILIFLDIVTKVHGFASNSIAESCQSMSPVHFNRATGENFKPQNTESSFQVICNHGQKAEPVTVSLISTGPNRFKGFMLEARTRGVDESQPVGKFIILQPDRSKVLTCGGSADSAVMQQTNAGKSSVKVNWTAEGQELDIVFRATFVESFGKFWESVYGNCNTSGDTSTTTSTLNPSTLNPSTTKPSTTELSTAKTSTTKPSTTELSTAKTSTTKPSTTDLSTAKTSTTKPSTTELSTAKTSTTKPSTTDLSTAKTSTTKPSSTELSTAKTSTTKSNTAEPSTEELSTNDASRTTSSPTTSVTSSTLPNITQSCERNYYHQVGTALICFDGFLWC</sequence>
<dbReference type="GO" id="GO:0045087">
    <property type="term" value="P:innate immune response"/>
    <property type="evidence" value="ECO:0007669"/>
    <property type="project" value="UniProtKB-KW"/>
</dbReference>
<keyword evidence="4" id="KW-0929">Antimicrobial</keyword>
<dbReference type="GO" id="GO:0042742">
    <property type="term" value="P:defense response to bacterium"/>
    <property type="evidence" value="ECO:0007669"/>
    <property type="project" value="UniProtKB-KW"/>
</dbReference>
<evidence type="ECO:0000256" key="5">
    <source>
        <dbReference type="ARBA" id="ARBA00022588"/>
    </source>
</evidence>
<dbReference type="Pfam" id="PF02014">
    <property type="entry name" value="Reeler"/>
    <property type="match status" value="1"/>
</dbReference>
<dbReference type="PANTHER" id="PTHR45828">
    <property type="entry name" value="CYTOCHROME B561/FERRIC REDUCTASE TRANSMEMBRANE"/>
    <property type="match status" value="1"/>
</dbReference>
<feature type="region of interest" description="Disordered" evidence="9">
    <location>
        <begin position="167"/>
        <end position="310"/>
    </location>
</feature>
<dbReference type="GO" id="GO:0005576">
    <property type="term" value="C:extracellular region"/>
    <property type="evidence" value="ECO:0007669"/>
    <property type="project" value="UniProtKB-SubCell"/>
</dbReference>
<dbReference type="InterPro" id="IPR051237">
    <property type="entry name" value="Ferric-chelate_Red/DefProt"/>
</dbReference>
<keyword evidence="7" id="KW-0391">Immunity</keyword>
<keyword evidence="8" id="KW-0044">Antibiotic</keyword>
<dbReference type="InterPro" id="IPR002861">
    <property type="entry name" value="Reeler_dom"/>
</dbReference>
<feature type="domain" description="Reelin" evidence="11">
    <location>
        <begin position="12"/>
        <end position="189"/>
    </location>
</feature>
<reference evidence="12" key="1">
    <citation type="submission" date="2023-07" db="EMBL/GenBank/DDBJ databases">
        <title>Chromosome-level Genome Assembly of Striped Snakehead (Channa striata).</title>
        <authorList>
            <person name="Liu H."/>
        </authorList>
    </citation>
    <scope>NUCLEOTIDE SEQUENCE</scope>
    <source>
        <strain evidence="12">Gz</strain>
        <tissue evidence="12">Muscle</tissue>
    </source>
</reference>
<dbReference type="PANTHER" id="PTHR45828:SF9">
    <property type="entry name" value="CELL WALL INTEGRITY AND STRESS RESPONSE COMPONENT 4-LIKE-RELATED"/>
    <property type="match status" value="1"/>
</dbReference>
<feature type="signal peptide" evidence="10">
    <location>
        <begin position="1"/>
        <end position="17"/>
    </location>
</feature>
<dbReference type="Gene3D" id="2.60.40.4060">
    <property type="entry name" value="Reeler domain"/>
    <property type="match status" value="1"/>
</dbReference>
<keyword evidence="6 10" id="KW-0732">Signal</keyword>
<proteinExistence type="inferred from homology"/>
<name>A0AA88MCV7_CHASR</name>
<evidence type="ECO:0000256" key="8">
    <source>
        <dbReference type="ARBA" id="ARBA00023022"/>
    </source>
</evidence>
<evidence type="ECO:0000256" key="10">
    <source>
        <dbReference type="SAM" id="SignalP"/>
    </source>
</evidence>
<protein>
    <recommendedName>
        <fullName evidence="11">Reelin domain-containing protein</fullName>
    </recommendedName>
</protein>
<keyword evidence="3" id="KW-0964">Secreted</keyword>
<evidence type="ECO:0000256" key="2">
    <source>
        <dbReference type="ARBA" id="ARBA00008501"/>
    </source>
</evidence>
<comment type="subcellular location">
    <subcellularLocation>
        <location evidence="1">Secreted</location>
    </subcellularLocation>
</comment>
<dbReference type="PROSITE" id="PS51019">
    <property type="entry name" value="REELIN"/>
    <property type="match status" value="1"/>
</dbReference>
<feature type="chain" id="PRO_5041713853" description="Reelin domain-containing protein" evidence="10">
    <location>
        <begin position="18"/>
        <end position="338"/>
    </location>
</feature>
<evidence type="ECO:0000256" key="3">
    <source>
        <dbReference type="ARBA" id="ARBA00022525"/>
    </source>
</evidence>
<evidence type="ECO:0000313" key="13">
    <source>
        <dbReference type="Proteomes" id="UP001187415"/>
    </source>
</evidence>
<dbReference type="AlphaFoldDB" id="A0AA88MCV7"/>
<dbReference type="InterPro" id="IPR042307">
    <property type="entry name" value="Reeler_sf"/>
</dbReference>
<comment type="caution">
    <text evidence="12">The sequence shown here is derived from an EMBL/GenBank/DDBJ whole genome shotgun (WGS) entry which is preliminary data.</text>
</comment>
<evidence type="ECO:0000256" key="6">
    <source>
        <dbReference type="ARBA" id="ARBA00022729"/>
    </source>
</evidence>
<dbReference type="GO" id="GO:0016020">
    <property type="term" value="C:membrane"/>
    <property type="evidence" value="ECO:0007669"/>
    <property type="project" value="TreeGrafter"/>
</dbReference>
<dbReference type="EMBL" id="JAUPFM010000012">
    <property type="protein sequence ID" value="KAK2835619.1"/>
    <property type="molecule type" value="Genomic_DNA"/>
</dbReference>
<keyword evidence="5" id="KW-0399">Innate immunity</keyword>
<evidence type="ECO:0000256" key="1">
    <source>
        <dbReference type="ARBA" id="ARBA00004613"/>
    </source>
</evidence>
<feature type="compositionally biased region" description="Low complexity" evidence="9">
    <location>
        <begin position="170"/>
        <end position="283"/>
    </location>
</feature>
<keyword evidence="13" id="KW-1185">Reference proteome</keyword>
<evidence type="ECO:0000256" key="7">
    <source>
        <dbReference type="ARBA" id="ARBA00022859"/>
    </source>
</evidence>
<organism evidence="12 13">
    <name type="scientific">Channa striata</name>
    <name type="common">Snakehead murrel</name>
    <name type="synonym">Ophicephalus striatus</name>
    <dbReference type="NCBI Taxonomy" id="64152"/>
    <lineage>
        <taxon>Eukaryota</taxon>
        <taxon>Metazoa</taxon>
        <taxon>Chordata</taxon>
        <taxon>Craniata</taxon>
        <taxon>Vertebrata</taxon>
        <taxon>Euteleostomi</taxon>
        <taxon>Actinopterygii</taxon>
        <taxon>Neopterygii</taxon>
        <taxon>Teleostei</taxon>
        <taxon>Neoteleostei</taxon>
        <taxon>Acanthomorphata</taxon>
        <taxon>Anabantaria</taxon>
        <taxon>Anabantiformes</taxon>
        <taxon>Channoidei</taxon>
        <taxon>Channidae</taxon>
        <taxon>Channa</taxon>
    </lineage>
</organism>
<accession>A0AA88MCV7</accession>
<comment type="similarity">
    <text evidence="2">Belongs to the insect defense protein family.</text>
</comment>
<evidence type="ECO:0000256" key="9">
    <source>
        <dbReference type="SAM" id="MobiDB-lite"/>
    </source>
</evidence>